<protein>
    <submittedName>
        <fullName evidence="1">Uncharacterized protein</fullName>
    </submittedName>
</protein>
<gene>
    <name evidence="1" type="ORF">O185_19735</name>
</gene>
<keyword evidence="2" id="KW-1185">Reference proteome</keyword>
<dbReference type="AlphaFoldDB" id="U7QYB7"/>
<evidence type="ECO:0000313" key="1">
    <source>
        <dbReference type="EMBL" id="ERT11411.1"/>
    </source>
</evidence>
<comment type="caution">
    <text evidence="1">The sequence shown here is derived from an EMBL/GenBank/DDBJ whole genome shotgun (WGS) entry which is preliminary data.</text>
</comment>
<dbReference type="Proteomes" id="UP000017133">
    <property type="component" value="Unassembled WGS sequence"/>
</dbReference>
<dbReference type="EMBL" id="AXDT01000196">
    <property type="protein sequence ID" value="ERT11411.1"/>
    <property type="molecule type" value="Genomic_DNA"/>
</dbReference>
<organism evidence="1 2">
    <name type="scientific">Photorhabdus temperata J3</name>
    <dbReference type="NCBI Taxonomy" id="1389415"/>
    <lineage>
        <taxon>Bacteria</taxon>
        <taxon>Pseudomonadati</taxon>
        <taxon>Pseudomonadota</taxon>
        <taxon>Gammaproteobacteria</taxon>
        <taxon>Enterobacterales</taxon>
        <taxon>Morganellaceae</taxon>
        <taxon>Photorhabdus</taxon>
    </lineage>
</organism>
<name>U7QYB7_PHOTE</name>
<sequence>MGARRVDTDFLAGNSNSNCFQPGNNSAPVIAVCLY</sequence>
<evidence type="ECO:0000313" key="2">
    <source>
        <dbReference type="Proteomes" id="UP000017133"/>
    </source>
</evidence>
<reference evidence="1 2" key="1">
    <citation type="submission" date="2013-10" db="EMBL/GenBank/DDBJ databases">
        <title>Whole Genome Shotgun Sequence of Photorhabdus temperata J3.</title>
        <authorList>
            <person name="Park G.-S."/>
            <person name="Hong S.-J."/>
            <person name="Shin J.-H."/>
        </authorList>
    </citation>
    <scope>NUCLEOTIDE SEQUENCE [LARGE SCALE GENOMIC DNA]</scope>
    <source>
        <strain evidence="1 2">J3</strain>
    </source>
</reference>
<proteinExistence type="predicted"/>
<accession>U7QYB7</accession>